<feature type="compositionally biased region" description="Basic residues" evidence="1">
    <location>
        <begin position="93"/>
        <end position="128"/>
    </location>
</feature>
<dbReference type="Proteomes" id="UP001152799">
    <property type="component" value="Chromosome 6"/>
</dbReference>
<proteinExistence type="predicted"/>
<dbReference type="OrthoDB" id="6764083at2759"/>
<evidence type="ECO:0000313" key="2">
    <source>
        <dbReference type="EMBL" id="CAG9770349.1"/>
    </source>
</evidence>
<name>A0A9N9MTL0_9CUCU</name>
<reference evidence="2" key="1">
    <citation type="submission" date="2022-01" db="EMBL/GenBank/DDBJ databases">
        <authorList>
            <person name="King R."/>
        </authorList>
    </citation>
    <scope>NUCLEOTIDE SEQUENCE</scope>
</reference>
<accession>A0A9N9MTL0</accession>
<feature type="compositionally biased region" description="Polar residues" evidence="1">
    <location>
        <begin position="70"/>
        <end position="87"/>
    </location>
</feature>
<evidence type="ECO:0000313" key="3">
    <source>
        <dbReference type="Proteomes" id="UP001152799"/>
    </source>
</evidence>
<sequence>MPSFVKKDEDVSKEVTRKLAQRVVSTLKRIGASKKITLKNVQQYIREEYPKTPQKLARLNNELEKALSSGVGQRTSNNYRKPQTVTSLIMEARRRRRRRRHTGRKGRRGRKGRSRSRRRGRSHSRSRK</sequence>
<evidence type="ECO:0000256" key="1">
    <source>
        <dbReference type="SAM" id="MobiDB-lite"/>
    </source>
</evidence>
<organism evidence="2 3">
    <name type="scientific">Ceutorhynchus assimilis</name>
    <name type="common">cabbage seed weevil</name>
    <dbReference type="NCBI Taxonomy" id="467358"/>
    <lineage>
        <taxon>Eukaryota</taxon>
        <taxon>Metazoa</taxon>
        <taxon>Ecdysozoa</taxon>
        <taxon>Arthropoda</taxon>
        <taxon>Hexapoda</taxon>
        <taxon>Insecta</taxon>
        <taxon>Pterygota</taxon>
        <taxon>Neoptera</taxon>
        <taxon>Endopterygota</taxon>
        <taxon>Coleoptera</taxon>
        <taxon>Polyphaga</taxon>
        <taxon>Cucujiformia</taxon>
        <taxon>Curculionidae</taxon>
        <taxon>Ceutorhynchinae</taxon>
        <taxon>Ceutorhynchus</taxon>
    </lineage>
</organism>
<feature type="region of interest" description="Disordered" evidence="1">
    <location>
        <begin position="67"/>
        <end position="128"/>
    </location>
</feature>
<keyword evidence="3" id="KW-1185">Reference proteome</keyword>
<protein>
    <submittedName>
        <fullName evidence="2">Uncharacterized protein</fullName>
    </submittedName>
</protein>
<dbReference type="EMBL" id="OU892282">
    <property type="protein sequence ID" value="CAG9770349.1"/>
    <property type="molecule type" value="Genomic_DNA"/>
</dbReference>
<dbReference type="AlphaFoldDB" id="A0A9N9MTL0"/>
<gene>
    <name evidence="2" type="ORF">CEUTPL_LOCUS10803</name>
</gene>